<dbReference type="AlphaFoldDB" id="A0A1H2XFL1"/>
<sequence>MLKDFEKLYLEKHWELKKQRWCNYFEEGNYDLSVLDSEICKLVCLYSNKIKVTGPKSEFANLLIARELVDKDFEVFQLRNRIDNLDNYDENIPHEIRKDNYKYKLEMARRMKKDVLQLMDMRNALAIKFGYDSYPELVLTTEGIDKEKLL</sequence>
<dbReference type="RefSeq" id="WP_093752228.1">
    <property type="nucleotide sequence ID" value="NZ_BSYN01000007.1"/>
</dbReference>
<evidence type="ECO:0000313" key="1">
    <source>
        <dbReference type="EMBL" id="SDW91508.1"/>
    </source>
</evidence>
<organism evidence="1 2">
    <name type="scientific">Tepidimicrobium xylanilyticum</name>
    <dbReference type="NCBI Taxonomy" id="1123352"/>
    <lineage>
        <taxon>Bacteria</taxon>
        <taxon>Bacillati</taxon>
        <taxon>Bacillota</taxon>
        <taxon>Tissierellia</taxon>
        <taxon>Tissierellales</taxon>
        <taxon>Tepidimicrobiaceae</taxon>
        <taxon>Tepidimicrobium</taxon>
    </lineage>
</organism>
<dbReference type="OrthoDB" id="9762795at2"/>
<dbReference type="EMBL" id="FNNG01000005">
    <property type="protein sequence ID" value="SDW91508.1"/>
    <property type="molecule type" value="Genomic_DNA"/>
</dbReference>
<dbReference type="Proteomes" id="UP000198828">
    <property type="component" value="Unassembled WGS sequence"/>
</dbReference>
<reference evidence="1 2" key="1">
    <citation type="submission" date="2016-10" db="EMBL/GenBank/DDBJ databases">
        <authorList>
            <person name="de Groot N.N."/>
        </authorList>
    </citation>
    <scope>NUCLEOTIDE SEQUENCE [LARGE SCALE GENOMIC DNA]</scope>
    <source>
        <strain evidence="1 2">DSM 23310</strain>
    </source>
</reference>
<keyword evidence="2" id="KW-1185">Reference proteome</keyword>
<evidence type="ECO:0000313" key="2">
    <source>
        <dbReference type="Proteomes" id="UP000198828"/>
    </source>
</evidence>
<proteinExistence type="predicted"/>
<name>A0A1H2XFL1_9FIRM</name>
<accession>A0A1H2XFL1</accession>
<gene>
    <name evidence="1" type="ORF">SAMN05660923_01424</name>
</gene>
<protein>
    <submittedName>
        <fullName evidence="1">Uncharacterized protein</fullName>
    </submittedName>
</protein>